<accession>A0A0R1TX69</accession>
<gene>
    <name evidence="18" type="ORF">FC50_GL001286</name>
</gene>
<dbReference type="CDD" id="cd00215">
    <property type="entry name" value="PTS_IIA_lac"/>
    <property type="match status" value="1"/>
</dbReference>
<feature type="active site" description="Tele-phosphohistidine intermediate" evidence="15">
    <location>
        <position position="79"/>
    </location>
</feature>
<comment type="cofactor">
    <cofactor evidence="16">
        <name>Mg(2+)</name>
        <dbReference type="ChEBI" id="CHEBI:18420"/>
    </cofactor>
    <text evidence="16">Binds 1 Mg(2+) ion per trimer.</text>
</comment>
<evidence type="ECO:0000256" key="3">
    <source>
        <dbReference type="ARBA" id="ARBA00014322"/>
    </source>
</evidence>
<dbReference type="AlphaFoldDB" id="A0A0R1TX69"/>
<dbReference type="PANTHER" id="PTHR34382:SF9">
    <property type="entry name" value="PHOSPHOTRANSFERASE SYSTEM SUGAR-SPECIFIC EII COMPONENT"/>
    <property type="match status" value="1"/>
</dbReference>
<evidence type="ECO:0000256" key="12">
    <source>
        <dbReference type="ARBA" id="ARBA00030293"/>
    </source>
</evidence>
<comment type="subcellular location">
    <subcellularLocation>
        <location evidence="1">Cytoplasm</location>
    </subcellularLocation>
</comment>
<dbReference type="PIRSF" id="PIRSF000699">
    <property type="entry name" value="PTS_IILac_III"/>
    <property type="match status" value="1"/>
</dbReference>
<evidence type="ECO:0000256" key="10">
    <source>
        <dbReference type="ARBA" id="ARBA00022723"/>
    </source>
</evidence>
<evidence type="ECO:0000313" key="19">
    <source>
        <dbReference type="Proteomes" id="UP000051922"/>
    </source>
</evidence>
<keyword evidence="11 16" id="KW-0460">Magnesium</keyword>
<evidence type="ECO:0000256" key="9">
    <source>
        <dbReference type="ARBA" id="ARBA00022683"/>
    </source>
</evidence>
<evidence type="ECO:0000256" key="15">
    <source>
        <dbReference type="PIRSR" id="PIRSR000699-1"/>
    </source>
</evidence>
<evidence type="ECO:0000256" key="13">
    <source>
        <dbReference type="ARBA" id="ARBA00031467"/>
    </source>
</evidence>
<keyword evidence="6" id="KW-0597">Phosphoprotein</keyword>
<evidence type="ECO:0000313" key="18">
    <source>
        <dbReference type="EMBL" id="KRL85888.1"/>
    </source>
</evidence>
<protein>
    <recommendedName>
        <fullName evidence="3">PTS system lactose-specific EIIA component</fullName>
    </recommendedName>
    <alternativeName>
        <fullName evidence="12">EIIA-Lac</fullName>
    </alternativeName>
    <alternativeName>
        <fullName evidence="14">EIII-Lac</fullName>
    </alternativeName>
    <alternativeName>
        <fullName evidence="13">Lactose-specific phosphotransferase enzyme IIA component</fullName>
    </alternativeName>
</protein>
<keyword evidence="19" id="KW-1185">Reference proteome</keyword>
<keyword evidence="4" id="KW-0813">Transport</keyword>
<dbReference type="Pfam" id="PF02255">
    <property type="entry name" value="PTS_IIA"/>
    <property type="match status" value="1"/>
</dbReference>
<sequence>MATKKEISMTGFDIVAYAGDAETDLLDALDSAHKGKFDHARELVKSAEESINLAHNTQTKLLSAEAGGQEMDVTFIMVHAQDTLMTTMMLKNEAKYFIDEYERIHDLEQKLADHTRN</sequence>
<dbReference type="RefSeq" id="WP_054649233.1">
    <property type="nucleotide sequence ID" value="NZ_AZFJ01000049.1"/>
</dbReference>
<dbReference type="InterPro" id="IPR036542">
    <property type="entry name" value="PTS_IIA_lac/cel_sf"/>
</dbReference>
<evidence type="ECO:0000256" key="16">
    <source>
        <dbReference type="PIRSR" id="PIRSR000699-2"/>
    </source>
</evidence>
<dbReference type="STRING" id="1423783.FC50_GL001286"/>
<evidence type="ECO:0000256" key="5">
    <source>
        <dbReference type="ARBA" id="ARBA00022490"/>
    </source>
</evidence>
<dbReference type="EMBL" id="AZFJ01000049">
    <property type="protein sequence ID" value="KRL85888.1"/>
    <property type="molecule type" value="Genomic_DNA"/>
</dbReference>
<dbReference type="GO" id="GO:0016740">
    <property type="term" value="F:transferase activity"/>
    <property type="evidence" value="ECO:0007669"/>
    <property type="project" value="UniProtKB-KW"/>
</dbReference>
<organism evidence="18 19">
    <name type="scientific">Lacticaseibacillus pantheris DSM 15945 = JCM 12539 = NBRC 106106</name>
    <dbReference type="NCBI Taxonomy" id="1423783"/>
    <lineage>
        <taxon>Bacteria</taxon>
        <taxon>Bacillati</taxon>
        <taxon>Bacillota</taxon>
        <taxon>Bacilli</taxon>
        <taxon>Lactobacillales</taxon>
        <taxon>Lactobacillaceae</taxon>
        <taxon>Lacticaseibacillus</taxon>
    </lineage>
</organism>
<evidence type="ECO:0000256" key="17">
    <source>
        <dbReference type="PROSITE-ProRule" id="PRU00418"/>
    </source>
</evidence>
<evidence type="ECO:0000256" key="11">
    <source>
        <dbReference type="ARBA" id="ARBA00022842"/>
    </source>
</evidence>
<dbReference type="GO" id="GO:0009401">
    <property type="term" value="P:phosphoenolpyruvate-dependent sugar phosphotransferase system"/>
    <property type="evidence" value="ECO:0007669"/>
    <property type="project" value="UniProtKB-KW"/>
</dbReference>
<keyword evidence="9" id="KW-0598">Phosphotransferase system</keyword>
<dbReference type="OrthoDB" id="350602at2"/>
<dbReference type="SUPFAM" id="SSF46973">
    <property type="entry name" value="Enzyme IIa from lactose specific PTS, IIa-lac"/>
    <property type="match status" value="1"/>
</dbReference>
<dbReference type="PATRIC" id="fig|1423783.4.peg.1328"/>
<dbReference type="Proteomes" id="UP000051922">
    <property type="component" value="Unassembled WGS sequence"/>
</dbReference>
<comment type="caution">
    <text evidence="18">The sequence shown here is derived from an EMBL/GenBank/DDBJ whole genome shotgun (WGS) entry which is preliminary data.</text>
</comment>
<proteinExistence type="predicted"/>
<dbReference type="GO" id="GO:0005737">
    <property type="term" value="C:cytoplasm"/>
    <property type="evidence" value="ECO:0007669"/>
    <property type="project" value="UniProtKB-SubCell"/>
</dbReference>
<feature type="modified residue" description="Phosphohistidine; by HPr" evidence="17">
    <location>
        <position position="79"/>
    </location>
</feature>
<evidence type="ECO:0000256" key="14">
    <source>
        <dbReference type="ARBA" id="ARBA00032708"/>
    </source>
</evidence>
<keyword evidence="10 16" id="KW-0479">Metal-binding</keyword>
<dbReference type="GO" id="GO:0046872">
    <property type="term" value="F:metal ion binding"/>
    <property type="evidence" value="ECO:0007669"/>
    <property type="project" value="UniProtKB-KW"/>
</dbReference>
<name>A0A0R1TX69_9LACO</name>
<reference evidence="18 19" key="1">
    <citation type="journal article" date="2015" name="Genome Announc.">
        <title>Expanding the biotechnology potential of lactobacilli through comparative genomics of 213 strains and associated genera.</title>
        <authorList>
            <person name="Sun Z."/>
            <person name="Harris H.M."/>
            <person name="McCann A."/>
            <person name="Guo C."/>
            <person name="Argimon S."/>
            <person name="Zhang W."/>
            <person name="Yang X."/>
            <person name="Jeffery I.B."/>
            <person name="Cooney J.C."/>
            <person name="Kagawa T.F."/>
            <person name="Liu W."/>
            <person name="Song Y."/>
            <person name="Salvetti E."/>
            <person name="Wrobel A."/>
            <person name="Rasinkangas P."/>
            <person name="Parkhill J."/>
            <person name="Rea M.C."/>
            <person name="O'Sullivan O."/>
            <person name="Ritari J."/>
            <person name="Douillard F.P."/>
            <person name="Paul Ross R."/>
            <person name="Yang R."/>
            <person name="Briner A.E."/>
            <person name="Felis G.E."/>
            <person name="de Vos W.M."/>
            <person name="Barrangou R."/>
            <person name="Klaenhammer T.R."/>
            <person name="Caufield P.W."/>
            <person name="Cui Y."/>
            <person name="Zhang H."/>
            <person name="O'Toole P.W."/>
        </authorList>
    </citation>
    <scope>NUCLEOTIDE SEQUENCE [LARGE SCALE GENOMIC DNA]</scope>
    <source>
        <strain evidence="18 19">DSM 15945</strain>
    </source>
</reference>
<dbReference type="PANTHER" id="PTHR34382">
    <property type="entry name" value="PTS SYSTEM N,N'-DIACETYLCHITOBIOSE-SPECIFIC EIIA COMPONENT"/>
    <property type="match status" value="1"/>
</dbReference>
<evidence type="ECO:0000256" key="7">
    <source>
        <dbReference type="ARBA" id="ARBA00022597"/>
    </source>
</evidence>
<evidence type="ECO:0000256" key="4">
    <source>
        <dbReference type="ARBA" id="ARBA00022448"/>
    </source>
</evidence>
<keyword evidence="8" id="KW-0808">Transferase</keyword>
<dbReference type="PROSITE" id="PS51095">
    <property type="entry name" value="PTS_EIIA_TYPE_3"/>
    <property type="match status" value="1"/>
</dbReference>
<keyword evidence="7" id="KW-0762">Sugar transport</keyword>
<evidence type="ECO:0000256" key="2">
    <source>
        <dbReference type="ARBA" id="ARBA00011233"/>
    </source>
</evidence>
<feature type="binding site" evidence="16">
    <location>
        <position position="82"/>
    </location>
    <ligand>
        <name>Mg(2+)</name>
        <dbReference type="ChEBI" id="CHEBI:18420"/>
        <note>ligand shared between all trimeric partners</note>
    </ligand>
</feature>
<evidence type="ECO:0000256" key="1">
    <source>
        <dbReference type="ARBA" id="ARBA00004496"/>
    </source>
</evidence>
<evidence type="ECO:0000256" key="6">
    <source>
        <dbReference type="ARBA" id="ARBA00022553"/>
    </source>
</evidence>
<dbReference type="Gene3D" id="1.20.58.80">
    <property type="entry name" value="Phosphotransferase system, lactose/cellobiose-type IIA subunit"/>
    <property type="match status" value="1"/>
</dbReference>
<evidence type="ECO:0000256" key="8">
    <source>
        <dbReference type="ARBA" id="ARBA00022679"/>
    </source>
</evidence>
<keyword evidence="5" id="KW-0963">Cytoplasm</keyword>
<dbReference type="InterPro" id="IPR003188">
    <property type="entry name" value="PTS_IIA_lac/cel"/>
</dbReference>
<comment type="subunit">
    <text evidence="2">Homotrimer.</text>
</comment>